<protein>
    <submittedName>
        <fullName evidence="1">MFS general substrate transporter</fullName>
    </submittedName>
</protein>
<dbReference type="Proteomes" id="UP000814140">
    <property type="component" value="Unassembled WGS sequence"/>
</dbReference>
<proteinExistence type="predicted"/>
<comment type="caution">
    <text evidence="1">The sequence shown here is derived from an EMBL/GenBank/DDBJ whole genome shotgun (WGS) entry which is preliminary data.</text>
</comment>
<name>A0ACB8SSY3_9AGAM</name>
<evidence type="ECO:0000313" key="2">
    <source>
        <dbReference type="Proteomes" id="UP000814140"/>
    </source>
</evidence>
<gene>
    <name evidence="1" type="ORF">BV25DRAFT_1871656</name>
</gene>
<reference evidence="1" key="2">
    <citation type="journal article" date="2022" name="New Phytol.">
        <title>Evolutionary transition to the ectomycorrhizal habit in the genomes of a hyperdiverse lineage of mushroom-forming fungi.</title>
        <authorList>
            <person name="Looney B."/>
            <person name="Miyauchi S."/>
            <person name="Morin E."/>
            <person name="Drula E."/>
            <person name="Courty P.E."/>
            <person name="Kohler A."/>
            <person name="Kuo A."/>
            <person name="LaButti K."/>
            <person name="Pangilinan J."/>
            <person name="Lipzen A."/>
            <person name="Riley R."/>
            <person name="Andreopoulos W."/>
            <person name="He G."/>
            <person name="Johnson J."/>
            <person name="Nolan M."/>
            <person name="Tritt A."/>
            <person name="Barry K.W."/>
            <person name="Grigoriev I.V."/>
            <person name="Nagy L.G."/>
            <person name="Hibbett D."/>
            <person name="Henrissat B."/>
            <person name="Matheny P.B."/>
            <person name="Labbe J."/>
            <person name="Martin F.M."/>
        </authorList>
    </citation>
    <scope>NUCLEOTIDE SEQUENCE</scope>
    <source>
        <strain evidence="1">HHB10654</strain>
    </source>
</reference>
<organism evidence="1 2">
    <name type="scientific">Artomyces pyxidatus</name>
    <dbReference type="NCBI Taxonomy" id="48021"/>
    <lineage>
        <taxon>Eukaryota</taxon>
        <taxon>Fungi</taxon>
        <taxon>Dikarya</taxon>
        <taxon>Basidiomycota</taxon>
        <taxon>Agaricomycotina</taxon>
        <taxon>Agaricomycetes</taxon>
        <taxon>Russulales</taxon>
        <taxon>Auriscalpiaceae</taxon>
        <taxon>Artomyces</taxon>
    </lineage>
</organism>
<dbReference type="EMBL" id="MU277228">
    <property type="protein sequence ID" value="KAI0059215.1"/>
    <property type="molecule type" value="Genomic_DNA"/>
</dbReference>
<accession>A0ACB8SSY3</accession>
<reference evidence="1" key="1">
    <citation type="submission" date="2021-03" db="EMBL/GenBank/DDBJ databases">
        <authorList>
            <consortium name="DOE Joint Genome Institute"/>
            <person name="Ahrendt S."/>
            <person name="Looney B.P."/>
            <person name="Miyauchi S."/>
            <person name="Morin E."/>
            <person name="Drula E."/>
            <person name="Courty P.E."/>
            <person name="Chicoki N."/>
            <person name="Fauchery L."/>
            <person name="Kohler A."/>
            <person name="Kuo A."/>
            <person name="Labutti K."/>
            <person name="Pangilinan J."/>
            <person name="Lipzen A."/>
            <person name="Riley R."/>
            <person name="Andreopoulos W."/>
            <person name="He G."/>
            <person name="Johnson J."/>
            <person name="Barry K.W."/>
            <person name="Grigoriev I.V."/>
            <person name="Nagy L."/>
            <person name="Hibbett D."/>
            <person name="Henrissat B."/>
            <person name="Matheny P.B."/>
            <person name="Labbe J."/>
            <person name="Martin F."/>
        </authorList>
    </citation>
    <scope>NUCLEOTIDE SEQUENCE</scope>
    <source>
        <strain evidence="1">HHB10654</strain>
    </source>
</reference>
<sequence length="592" mass="63840">MTLAPRVEIYTQLSCYALHQHYNHTSDNHNTLTLNHFLSSPSSHPYEPLPLLLPQISNISDPIDDDGSDDPRQLPSQVCQSDPAVQAGAARLQTVMMTVMGGLSALTTGWWGHFSERHGRTRVLAASTFGLFFTDLIFILVSTPSSPLSHHGHKLLLVSPVIEGLLGGWSALQAATSAYVSDCTSDGSRAHIFSRFGGVFYLGFSLGPTLGAFLIKHPLHMKAFQPTHPGVSNVTTVFWAAIMCSLLNFLLAVLVLPESLDKARQRAAQKVRDGDEQPPSVQRVGKRRGGVKGLLRKLFGPLAIFAPRRRLLADGSRRKKDWSLTLLACALFGYMLSTGLFQIKYMYAEHVFGWSAEQLSYYISWVGGARALHLLFVMPFIISHFKPKSPVPSAAGSAPTPADLTHSIKFDLNFARVSLLMDIASHTLVSLPLPASTMSFTAMTTLSSLASGALPATHSLAVCLLQRNGQTEGLGALFGALSVLLALGQMILGPLLFGLVYSSTVAQFPKAIFMVAASLVLVSFSMMLLIRPDPDAPLARITAKGKGKSRRIVTPEPERGRSRVVKPVGDGSTRVVSGESTPQASGSGQHVV</sequence>
<evidence type="ECO:0000313" key="1">
    <source>
        <dbReference type="EMBL" id="KAI0059215.1"/>
    </source>
</evidence>
<keyword evidence="2" id="KW-1185">Reference proteome</keyword>